<evidence type="ECO:0000259" key="1">
    <source>
        <dbReference type="Pfam" id="PF05699"/>
    </source>
</evidence>
<feature type="domain" description="HAT C-terminal dimerisation" evidence="1">
    <location>
        <begin position="89"/>
        <end position="130"/>
    </location>
</feature>
<dbReference type="Proteomes" id="UP000237271">
    <property type="component" value="Unassembled WGS sequence"/>
</dbReference>
<dbReference type="SUPFAM" id="SSF53098">
    <property type="entry name" value="Ribonuclease H-like"/>
    <property type="match status" value="1"/>
</dbReference>
<sequence length="147" mass="16886">MTHTRALIKTDDNTIFMILDKWLAKGLSDEITAAADYFYRRYIDPDSSGLTGDVDKWISSNFTLNKHTDFTDPRGILQSDGIIQSWLEKVILSVIVNTASCERCFSELGLIITPRRNKIDLGKARLIHIIRNQVHERNLRDRYCNDG</sequence>
<accession>A0A2P4WY47</accession>
<dbReference type="AlphaFoldDB" id="A0A2P4WY47"/>
<organism evidence="2 3">
    <name type="scientific">Phytophthora palmivora</name>
    <dbReference type="NCBI Taxonomy" id="4796"/>
    <lineage>
        <taxon>Eukaryota</taxon>
        <taxon>Sar</taxon>
        <taxon>Stramenopiles</taxon>
        <taxon>Oomycota</taxon>
        <taxon>Peronosporomycetes</taxon>
        <taxon>Peronosporales</taxon>
        <taxon>Peronosporaceae</taxon>
        <taxon>Phytophthora</taxon>
    </lineage>
</organism>
<gene>
    <name evidence="2" type="ORF">PHPALM_37158</name>
</gene>
<dbReference type="InterPro" id="IPR008906">
    <property type="entry name" value="HATC_C_dom"/>
</dbReference>
<comment type="caution">
    <text evidence="2">The sequence shown here is derived from an EMBL/GenBank/DDBJ whole genome shotgun (WGS) entry which is preliminary data.</text>
</comment>
<evidence type="ECO:0000313" key="3">
    <source>
        <dbReference type="Proteomes" id="UP000237271"/>
    </source>
</evidence>
<dbReference type="GO" id="GO:0046983">
    <property type="term" value="F:protein dimerization activity"/>
    <property type="evidence" value="ECO:0007669"/>
    <property type="project" value="InterPro"/>
</dbReference>
<dbReference type="InterPro" id="IPR012337">
    <property type="entry name" value="RNaseH-like_sf"/>
</dbReference>
<reference evidence="2 3" key="1">
    <citation type="journal article" date="2017" name="Genome Biol. Evol.">
        <title>Phytophthora megakarya and P. palmivora, closely related causal agents of cacao black pod rot, underwent increases in genome sizes and gene numbers by different mechanisms.</title>
        <authorList>
            <person name="Ali S.S."/>
            <person name="Shao J."/>
            <person name="Lary D.J."/>
            <person name="Kronmiller B."/>
            <person name="Shen D."/>
            <person name="Strem M.D."/>
            <person name="Amoako-Attah I."/>
            <person name="Akrofi A.Y."/>
            <person name="Begoude B.A."/>
            <person name="Ten Hoopen G.M."/>
            <person name="Coulibaly K."/>
            <person name="Kebe B.I."/>
            <person name="Melnick R.L."/>
            <person name="Guiltinan M.J."/>
            <person name="Tyler B.M."/>
            <person name="Meinhardt L.W."/>
            <person name="Bailey B.A."/>
        </authorList>
    </citation>
    <scope>NUCLEOTIDE SEQUENCE [LARGE SCALE GENOMIC DNA]</scope>
    <source>
        <strain evidence="3">sbr112.9</strain>
    </source>
</reference>
<evidence type="ECO:0000313" key="2">
    <source>
        <dbReference type="EMBL" id="POM58226.1"/>
    </source>
</evidence>
<name>A0A2P4WY47_9STRA</name>
<dbReference type="Pfam" id="PF05699">
    <property type="entry name" value="Dimer_Tnp_hAT"/>
    <property type="match status" value="1"/>
</dbReference>
<keyword evidence="3" id="KW-1185">Reference proteome</keyword>
<dbReference type="OrthoDB" id="91442at2759"/>
<dbReference type="EMBL" id="NCKW01020310">
    <property type="protein sequence ID" value="POM58226.1"/>
    <property type="molecule type" value="Genomic_DNA"/>
</dbReference>
<proteinExistence type="predicted"/>
<protein>
    <recommendedName>
        <fullName evidence="1">HAT C-terminal dimerisation domain-containing protein</fullName>
    </recommendedName>
</protein>